<evidence type="ECO:0000256" key="2">
    <source>
        <dbReference type="ARBA" id="ARBA00006831"/>
    </source>
</evidence>
<keyword evidence="10" id="KW-0505">Motor protein</keyword>
<dbReference type="PANTHER" id="PTHR13236:SF0">
    <property type="entry name" value="CYTOPLASMIC DYNEIN 2 LIGHT INTERMEDIATE CHAIN 1"/>
    <property type="match status" value="1"/>
</dbReference>
<dbReference type="Gene3D" id="3.40.50.300">
    <property type="entry name" value="P-loop containing nucleotide triphosphate hydrolases"/>
    <property type="match status" value="1"/>
</dbReference>
<reference evidence="14" key="1">
    <citation type="submission" date="2009-08" db="EMBL/GenBank/DDBJ databases">
        <title>Annotation of Salpingoeca rosetta.</title>
        <authorList>
            <consortium name="The Broad Institute Genome Sequencing Platform"/>
            <person name="Russ C."/>
            <person name="Cuomo C."/>
            <person name="Burger G."/>
            <person name="Gray M.W."/>
            <person name="Holland P.W.H."/>
            <person name="King N."/>
            <person name="Lang F.B.F."/>
            <person name="Roger A.J."/>
            <person name="Ruiz-Trillo I."/>
            <person name="Young S.K."/>
            <person name="Zeng Q."/>
            <person name="Gargeya S."/>
            <person name="Alvarado L."/>
            <person name="Berlin A."/>
            <person name="Chapman S.B."/>
            <person name="Chen Z."/>
            <person name="Freedman E."/>
            <person name="Gellesch M."/>
            <person name="Goldberg J."/>
            <person name="Griggs A."/>
            <person name="Gujja S."/>
            <person name="Heilman E."/>
            <person name="Heiman D."/>
            <person name="Howarth C."/>
            <person name="Mehta T."/>
            <person name="Neiman D."/>
            <person name="Pearson M."/>
            <person name="Roberts A."/>
            <person name="Saif S."/>
            <person name="Shea T."/>
            <person name="Shenoy N."/>
            <person name="Sisk P."/>
            <person name="Stolte C."/>
            <person name="Sykes S."/>
            <person name="White J."/>
            <person name="Yandava C."/>
            <person name="Haas B."/>
            <person name="Nusbaum C."/>
            <person name="Birren B."/>
        </authorList>
    </citation>
    <scope>NUCLEOTIDE SEQUENCE [LARGE SCALE GENOMIC DNA]</scope>
    <source>
        <strain evidence="14">ATCC 50818</strain>
    </source>
</reference>
<keyword evidence="12" id="KW-0966">Cell projection</keyword>
<evidence type="ECO:0000313" key="15">
    <source>
        <dbReference type="Proteomes" id="UP000007799"/>
    </source>
</evidence>
<feature type="compositionally biased region" description="Low complexity" evidence="13">
    <location>
        <begin position="32"/>
        <end position="51"/>
    </location>
</feature>
<evidence type="ECO:0000256" key="6">
    <source>
        <dbReference type="ARBA" id="ARBA00022701"/>
    </source>
</evidence>
<evidence type="ECO:0000256" key="13">
    <source>
        <dbReference type="SAM" id="MobiDB-lite"/>
    </source>
</evidence>
<feature type="compositionally biased region" description="Low complexity" evidence="13">
    <location>
        <begin position="8"/>
        <end position="25"/>
    </location>
</feature>
<dbReference type="GO" id="GO:0005930">
    <property type="term" value="C:axoneme"/>
    <property type="evidence" value="ECO:0007669"/>
    <property type="project" value="TreeGrafter"/>
</dbReference>
<evidence type="ECO:0000256" key="10">
    <source>
        <dbReference type="ARBA" id="ARBA00023175"/>
    </source>
</evidence>
<accession>F2UKP0</accession>
<dbReference type="InterPro" id="IPR040045">
    <property type="entry name" value="DYNC2LI1"/>
</dbReference>
<keyword evidence="15" id="KW-1185">Reference proteome</keyword>
<dbReference type="Proteomes" id="UP000007799">
    <property type="component" value="Unassembled WGS sequence"/>
</dbReference>
<organism evidence="15">
    <name type="scientific">Salpingoeca rosetta (strain ATCC 50818 / BSB-021)</name>
    <dbReference type="NCBI Taxonomy" id="946362"/>
    <lineage>
        <taxon>Eukaryota</taxon>
        <taxon>Choanoflagellata</taxon>
        <taxon>Craspedida</taxon>
        <taxon>Salpingoecidae</taxon>
        <taxon>Salpingoeca</taxon>
    </lineage>
</organism>
<keyword evidence="9" id="KW-0969">Cilium</keyword>
<evidence type="ECO:0000256" key="1">
    <source>
        <dbReference type="ARBA" id="ARBA00004120"/>
    </source>
</evidence>
<dbReference type="GO" id="GO:0005874">
    <property type="term" value="C:microtubule"/>
    <property type="evidence" value="ECO:0007669"/>
    <property type="project" value="UniProtKB-KW"/>
</dbReference>
<dbReference type="OMA" id="FWEIAQG"/>
<keyword evidence="6" id="KW-0493">Microtubule</keyword>
<comment type="similarity">
    <text evidence="2">Belongs to the dynein light intermediate chain family.</text>
</comment>
<sequence length="379" mass="42660">MTDRPTSAQRRLPARPDQQPQQQQRQQRKSKSSSSSTGTATQSSSASSSAKDLWKIAQHQAAREKAKDAEERTVLFVGSQSGGKSTMILRFLDREVAPKPTVALEYTFGRRARGHDLTAIKRAPHPSASDVSVSQRIRSLCVVLVVDLSQPQQLWTTSEALLSSVRRRIDKVIDDLNRRESKLPAYLKKKSVSRYGDDHPDLPMIQPLLVPLLIVGTKYDVFQNFDSERRKTIARTLRFLAHFHGGSLIFTSQEESLMVRCRAQLANFAFKIPFNVRSAHFDHNKPLLIPVGADSLESIGAPPQAAGQAALSARTPLGLWKGAFTEIFPQDGVDMDRPEADDKTDPAQDTRYKEPAIDEARQRKMQELERYKRHADRRR</sequence>
<dbReference type="STRING" id="946362.F2UKP0"/>
<dbReference type="GO" id="GO:0035735">
    <property type="term" value="P:intraciliary transport involved in cilium assembly"/>
    <property type="evidence" value="ECO:0007669"/>
    <property type="project" value="InterPro"/>
</dbReference>
<dbReference type="FunCoup" id="F2UKP0">
    <property type="interactions" value="278"/>
</dbReference>
<dbReference type="SUPFAM" id="SSF52540">
    <property type="entry name" value="P-loop containing nucleoside triphosphate hydrolases"/>
    <property type="match status" value="1"/>
</dbReference>
<dbReference type="GeneID" id="16070718"/>
<comment type="subcellular location">
    <subcellularLocation>
        <location evidence="1">Cytoplasm</location>
        <location evidence="1">Cytoskeleton</location>
        <location evidence="1">Cilium basal body</location>
    </subcellularLocation>
</comment>
<keyword evidence="7" id="KW-0970">Cilium biogenesis/degradation</keyword>
<keyword evidence="8" id="KW-0243">Dynein</keyword>
<keyword evidence="11" id="KW-0206">Cytoskeleton</keyword>
<evidence type="ECO:0000313" key="14">
    <source>
        <dbReference type="EMBL" id="EGD77689.1"/>
    </source>
</evidence>
<dbReference type="KEGG" id="sre:PTSG_08780"/>
<keyword evidence="4" id="KW-0217">Developmental protein</keyword>
<dbReference type="GO" id="GO:0045504">
    <property type="term" value="F:dynein heavy chain binding"/>
    <property type="evidence" value="ECO:0007669"/>
    <property type="project" value="TreeGrafter"/>
</dbReference>
<dbReference type="GO" id="GO:0036064">
    <property type="term" value="C:ciliary basal body"/>
    <property type="evidence" value="ECO:0007669"/>
    <property type="project" value="TreeGrafter"/>
</dbReference>
<evidence type="ECO:0000256" key="3">
    <source>
        <dbReference type="ARBA" id="ARBA00018863"/>
    </source>
</evidence>
<dbReference type="OrthoDB" id="10263060at2759"/>
<dbReference type="InterPro" id="IPR027417">
    <property type="entry name" value="P-loop_NTPase"/>
</dbReference>
<dbReference type="GO" id="GO:0035721">
    <property type="term" value="P:intraciliary retrograde transport"/>
    <property type="evidence" value="ECO:0007669"/>
    <property type="project" value="InterPro"/>
</dbReference>
<evidence type="ECO:0000256" key="7">
    <source>
        <dbReference type="ARBA" id="ARBA00022794"/>
    </source>
</evidence>
<name>F2UKP0_SALR5</name>
<keyword evidence="5" id="KW-0963">Cytoplasm</keyword>
<evidence type="ECO:0000256" key="11">
    <source>
        <dbReference type="ARBA" id="ARBA00023212"/>
    </source>
</evidence>
<evidence type="ECO:0000256" key="9">
    <source>
        <dbReference type="ARBA" id="ARBA00023069"/>
    </source>
</evidence>
<dbReference type="AlphaFoldDB" id="F2UKP0"/>
<evidence type="ECO:0000256" key="5">
    <source>
        <dbReference type="ARBA" id="ARBA00022490"/>
    </source>
</evidence>
<dbReference type="EMBL" id="GL832979">
    <property type="protein sequence ID" value="EGD77689.1"/>
    <property type="molecule type" value="Genomic_DNA"/>
</dbReference>
<proteinExistence type="inferred from homology"/>
<feature type="compositionally biased region" description="Basic and acidic residues" evidence="13">
    <location>
        <begin position="334"/>
        <end position="370"/>
    </location>
</feature>
<dbReference type="RefSeq" id="XP_004990165.1">
    <property type="nucleotide sequence ID" value="XM_004990108.1"/>
</dbReference>
<feature type="region of interest" description="Disordered" evidence="13">
    <location>
        <begin position="331"/>
        <end position="379"/>
    </location>
</feature>
<evidence type="ECO:0000256" key="4">
    <source>
        <dbReference type="ARBA" id="ARBA00022473"/>
    </source>
</evidence>
<dbReference type="PANTHER" id="PTHR13236">
    <property type="entry name" value="DYNEIN 2 LIGHT INTERMEDIATE CHAIN, ISOFORM 2"/>
    <property type="match status" value="1"/>
</dbReference>
<dbReference type="eggNOG" id="KOG3929">
    <property type="taxonomic scope" value="Eukaryota"/>
</dbReference>
<dbReference type="InParanoid" id="F2UKP0"/>
<protein>
    <recommendedName>
        <fullName evidence="3">Cytoplasmic dynein 2 light intermediate chain 1</fullName>
    </recommendedName>
</protein>
<evidence type="ECO:0000256" key="8">
    <source>
        <dbReference type="ARBA" id="ARBA00023017"/>
    </source>
</evidence>
<gene>
    <name evidence="14" type="ORF">PTSG_08780</name>
</gene>
<evidence type="ECO:0000256" key="12">
    <source>
        <dbReference type="ARBA" id="ARBA00023273"/>
    </source>
</evidence>
<dbReference type="GO" id="GO:0005868">
    <property type="term" value="C:cytoplasmic dynein complex"/>
    <property type="evidence" value="ECO:0007669"/>
    <property type="project" value="InterPro"/>
</dbReference>
<feature type="region of interest" description="Disordered" evidence="13">
    <location>
        <begin position="1"/>
        <end position="69"/>
    </location>
</feature>